<dbReference type="SUPFAM" id="SSF46785">
    <property type="entry name" value="Winged helix' DNA-binding domain"/>
    <property type="match status" value="1"/>
</dbReference>
<dbReference type="InterPro" id="IPR000847">
    <property type="entry name" value="LysR_HTH_N"/>
</dbReference>
<dbReference type="CDD" id="cd08422">
    <property type="entry name" value="PBP2_CrgA_like"/>
    <property type="match status" value="1"/>
</dbReference>
<gene>
    <name evidence="6" type="ORF">ACFSC0_02795</name>
</gene>
<feature type="domain" description="HTH lysR-type" evidence="5">
    <location>
        <begin position="4"/>
        <end position="61"/>
    </location>
</feature>
<keyword evidence="7" id="KW-1185">Reference proteome</keyword>
<evidence type="ECO:0000313" key="7">
    <source>
        <dbReference type="Proteomes" id="UP001597237"/>
    </source>
</evidence>
<organism evidence="6 7">
    <name type="scientific">Phenylobacterium terrae</name>
    <dbReference type="NCBI Taxonomy" id="2665495"/>
    <lineage>
        <taxon>Bacteria</taxon>
        <taxon>Pseudomonadati</taxon>
        <taxon>Pseudomonadota</taxon>
        <taxon>Alphaproteobacteria</taxon>
        <taxon>Caulobacterales</taxon>
        <taxon>Caulobacteraceae</taxon>
        <taxon>Phenylobacterium</taxon>
    </lineage>
</organism>
<dbReference type="PROSITE" id="PS50931">
    <property type="entry name" value="HTH_LYSR"/>
    <property type="match status" value="1"/>
</dbReference>
<keyword evidence="4" id="KW-0804">Transcription</keyword>
<dbReference type="InterPro" id="IPR005119">
    <property type="entry name" value="LysR_subst-bd"/>
</dbReference>
<dbReference type="InterPro" id="IPR036388">
    <property type="entry name" value="WH-like_DNA-bd_sf"/>
</dbReference>
<dbReference type="Proteomes" id="UP001597237">
    <property type="component" value="Unassembled WGS sequence"/>
</dbReference>
<dbReference type="Gene3D" id="3.40.190.290">
    <property type="match status" value="1"/>
</dbReference>
<evidence type="ECO:0000259" key="5">
    <source>
        <dbReference type="PROSITE" id="PS50931"/>
    </source>
</evidence>
<evidence type="ECO:0000313" key="6">
    <source>
        <dbReference type="EMBL" id="MFD1782308.1"/>
    </source>
</evidence>
<dbReference type="Pfam" id="PF00126">
    <property type="entry name" value="HTH_1"/>
    <property type="match status" value="1"/>
</dbReference>
<dbReference type="Gene3D" id="1.10.10.10">
    <property type="entry name" value="Winged helix-like DNA-binding domain superfamily/Winged helix DNA-binding domain"/>
    <property type="match status" value="1"/>
</dbReference>
<dbReference type="RefSeq" id="WP_377280633.1">
    <property type="nucleotide sequence ID" value="NZ_JBHRSI010000001.1"/>
</dbReference>
<evidence type="ECO:0000256" key="1">
    <source>
        <dbReference type="ARBA" id="ARBA00009437"/>
    </source>
</evidence>
<keyword evidence="3" id="KW-0238">DNA-binding</keyword>
<evidence type="ECO:0000256" key="3">
    <source>
        <dbReference type="ARBA" id="ARBA00023125"/>
    </source>
</evidence>
<dbReference type="Pfam" id="PF03466">
    <property type="entry name" value="LysR_substrate"/>
    <property type="match status" value="1"/>
</dbReference>
<comment type="similarity">
    <text evidence="1">Belongs to the LysR transcriptional regulatory family.</text>
</comment>
<evidence type="ECO:0000256" key="4">
    <source>
        <dbReference type="ARBA" id="ARBA00023163"/>
    </source>
</evidence>
<reference evidence="7" key="1">
    <citation type="journal article" date="2019" name="Int. J. Syst. Evol. Microbiol.">
        <title>The Global Catalogue of Microorganisms (GCM) 10K type strain sequencing project: providing services to taxonomists for standard genome sequencing and annotation.</title>
        <authorList>
            <consortium name="The Broad Institute Genomics Platform"/>
            <consortium name="The Broad Institute Genome Sequencing Center for Infectious Disease"/>
            <person name="Wu L."/>
            <person name="Ma J."/>
        </authorList>
    </citation>
    <scope>NUCLEOTIDE SEQUENCE [LARGE SCALE GENOMIC DNA]</scope>
    <source>
        <strain evidence="7">DFY28</strain>
    </source>
</reference>
<keyword evidence="2" id="KW-0805">Transcription regulation</keyword>
<proteinExistence type="inferred from homology"/>
<sequence length="304" mass="32981">MSQWDLRALETFSAVVQAGGVGKAARALGRPKATLSRQIRELEQSLGVRLFERGARDLRPTAEGRLLHERTRAALHDLGEARQLLLDGSARPRGPLRVSAPVLLSNLFLGRLAADFTARHPEVRLEIAAEDRPVDLVEEGYDVAIRVNPDPAADLVGRLFARDELLVVAPAGWRRPPADDAEPHRVPAVVNTATAPAAVWRCVGPEGELLVEAEPRLRLSSLLMVRDAVLAGAGVAQLPLSLVHGDLASGRLQSWGQAPDRTVELWALHHSRRLASLKIAAFIDFICDAFPDRTLTAAEGLEKA</sequence>
<evidence type="ECO:0000256" key="2">
    <source>
        <dbReference type="ARBA" id="ARBA00023015"/>
    </source>
</evidence>
<dbReference type="PANTHER" id="PTHR30537">
    <property type="entry name" value="HTH-TYPE TRANSCRIPTIONAL REGULATOR"/>
    <property type="match status" value="1"/>
</dbReference>
<dbReference type="InterPro" id="IPR036390">
    <property type="entry name" value="WH_DNA-bd_sf"/>
</dbReference>
<accession>A0ABW4MXM3</accession>
<dbReference type="PANTHER" id="PTHR30537:SF5">
    <property type="entry name" value="HTH-TYPE TRANSCRIPTIONAL ACTIVATOR TTDR-RELATED"/>
    <property type="match status" value="1"/>
</dbReference>
<dbReference type="SUPFAM" id="SSF53850">
    <property type="entry name" value="Periplasmic binding protein-like II"/>
    <property type="match status" value="1"/>
</dbReference>
<dbReference type="InterPro" id="IPR058163">
    <property type="entry name" value="LysR-type_TF_proteobact-type"/>
</dbReference>
<protein>
    <submittedName>
        <fullName evidence="6">LysR family transcriptional regulator</fullName>
    </submittedName>
</protein>
<dbReference type="EMBL" id="JBHUEY010000001">
    <property type="protein sequence ID" value="MFD1782308.1"/>
    <property type="molecule type" value="Genomic_DNA"/>
</dbReference>
<comment type="caution">
    <text evidence="6">The sequence shown here is derived from an EMBL/GenBank/DDBJ whole genome shotgun (WGS) entry which is preliminary data.</text>
</comment>
<name>A0ABW4MXM3_9CAUL</name>